<name>A0A0D6A3Z8_9LACO</name>
<dbReference type="PATRIC" id="fig|1600.4.peg.795"/>
<evidence type="ECO:0000313" key="4">
    <source>
        <dbReference type="EMBL" id="BAQ57165.1"/>
    </source>
</evidence>
<dbReference type="RefSeq" id="WP_060459404.1">
    <property type="nucleotide sequence ID" value="NZ_AP014808.1"/>
</dbReference>
<keyword evidence="5" id="KW-1185">Reference proteome</keyword>
<dbReference type="STRING" id="1600.LBAT_0776"/>
<feature type="region of interest" description="Disordered" evidence="1">
    <location>
        <begin position="28"/>
        <end position="67"/>
    </location>
</feature>
<dbReference type="OrthoDB" id="2155627at2"/>
<dbReference type="KEGG" id="lae:LBAT_0776"/>
<feature type="signal peptide" evidence="2">
    <location>
        <begin position="1"/>
        <end position="26"/>
    </location>
</feature>
<dbReference type="InterPro" id="IPR024968">
    <property type="entry name" value="SlpA_C_lactobacillus"/>
</dbReference>
<feature type="domain" description="S-layer protein C-terminal" evidence="3">
    <location>
        <begin position="68"/>
        <end position="125"/>
    </location>
</feature>
<feature type="compositionally biased region" description="Low complexity" evidence="1">
    <location>
        <begin position="31"/>
        <end position="54"/>
    </location>
</feature>
<proteinExistence type="predicted"/>
<gene>
    <name evidence="4" type="ORF">LBAT_0776</name>
</gene>
<organism evidence="4 5">
    <name type="scientific">Lactobacillus acetotolerans</name>
    <dbReference type="NCBI Taxonomy" id="1600"/>
    <lineage>
        <taxon>Bacteria</taxon>
        <taxon>Bacillati</taxon>
        <taxon>Bacillota</taxon>
        <taxon>Bacilli</taxon>
        <taxon>Lactobacillales</taxon>
        <taxon>Lactobacillaceae</taxon>
        <taxon>Lactobacillus</taxon>
    </lineage>
</organism>
<evidence type="ECO:0000259" key="3">
    <source>
        <dbReference type="Pfam" id="PF03217"/>
    </source>
</evidence>
<reference evidence="4 5" key="1">
    <citation type="submission" date="2015-03" db="EMBL/GenBank/DDBJ databases">
        <title>Complete genome sequence of Lactobacillus acetotolerans NBRC 13120.</title>
        <authorList>
            <person name="Toh H."/>
            <person name="Morita H."/>
            <person name="Fujita N."/>
        </authorList>
    </citation>
    <scope>NUCLEOTIDE SEQUENCE [LARGE SCALE GENOMIC DNA]</scope>
    <source>
        <strain evidence="4 5">NBRC 13120</strain>
    </source>
</reference>
<sequence length="207" mass="22462">MNKKILVSLAGAALLSFGLGTTTAKAANVISPNPTSTTTNKTSATTSDKTATNDGKTDNKPATTADNKTTTTTEYTLTHNSYTYDLSGKKIKTPTLKKGQSVKALGKVTINHVAYIQVSKNGYIKKHNVTPSKNVTKVRYSLNHNAYVYSAKGKRVNKKAMKKGKYVYVIGTKIIKGKNYVQISVGKSQFVKWANLDHDSAKVIVKK</sequence>
<evidence type="ECO:0000256" key="2">
    <source>
        <dbReference type="SAM" id="SignalP"/>
    </source>
</evidence>
<dbReference type="Proteomes" id="UP000035709">
    <property type="component" value="Chromosome"/>
</dbReference>
<dbReference type="EMBL" id="AP014808">
    <property type="protein sequence ID" value="BAQ57165.1"/>
    <property type="molecule type" value="Genomic_DNA"/>
</dbReference>
<accession>A0A0D6A3Z8</accession>
<keyword evidence="2" id="KW-0732">Signal</keyword>
<protein>
    <recommendedName>
        <fullName evidence="3">S-layer protein C-terminal domain-containing protein</fullName>
    </recommendedName>
</protein>
<evidence type="ECO:0000256" key="1">
    <source>
        <dbReference type="SAM" id="MobiDB-lite"/>
    </source>
</evidence>
<dbReference type="AlphaFoldDB" id="A0A0D6A3Z8"/>
<dbReference type="Pfam" id="PF03217">
    <property type="entry name" value="SlpA"/>
    <property type="match status" value="2"/>
</dbReference>
<feature type="chain" id="PRO_5002300677" description="S-layer protein C-terminal domain-containing protein" evidence="2">
    <location>
        <begin position="27"/>
        <end position="207"/>
    </location>
</feature>
<evidence type="ECO:0000313" key="5">
    <source>
        <dbReference type="Proteomes" id="UP000035709"/>
    </source>
</evidence>
<feature type="domain" description="S-layer protein C-terminal" evidence="3">
    <location>
        <begin position="133"/>
        <end position="193"/>
    </location>
</feature>